<feature type="non-terminal residue" evidence="2">
    <location>
        <position position="1"/>
    </location>
</feature>
<protein>
    <submittedName>
        <fullName evidence="2">Uncharacterized protein</fullName>
    </submittedName>
</protein>
<proteinExistence type="predicted"/>
<gene>
    <name evidence="2" type="primary">ORF213185</name>
</gene>
<accession>A0A0B7BU19</accession>
<name>A0A0B7BU19_9EUPU</name>
<feature type="compositionally biased region" description="Basic and acidic residues" evidence="1">
    <location>
        <begin position="10"/>
        <end position="20"/>
    </location>
</feature>
<reference evidence="2" key="1">
    <citation type="submission" date="2014-12" db="EMBL/GenBank/DDBJ databases">
        <title>Insight into the proteome of Arion vulgaris.</title>
        <authorList>
            <person name="Aradska J."/>
            <person name="Bulat T."/>
            <person name="Smidak R."/>
            <person name="Sarate P."/>
            <person name="Gangsoo J."/>
            <person name="Sialana F."/>
            <person name="Bilban M."/>
            <person name="Lubec G."/>
        </authorList>
    </citation>
    <scope>NUCLEOTIDE SEQUENCE</scope>
    <source>
        <tissue evidence="2">Skin</tissue>
    </source>
</reference>
<evidence type="ECO:0000313" key="2">
    <source>
        <dbReference type="EMBL" id="CEK96719.1"/>
    </source>
</evidence>
<sequence>SSSASGSGKKKNDQRMGKEGLDVIRKHGEELLKESKYCGLTSETISRKVIRTARMEISCECLTFQMEQEEDIDAQRIQCKTE</sequence>
<dbReference type="AlphaFoldDB" id="A0A0B7BU19"/>
<dbReference type="EMBL" id="HACG01049854">
    <property type="protein sequence ID" value="CEK96719.1"/>
    <property type="molecule type" value="Transcribed_RNA"/>
</dbReference>
<evidence type="ECO:0000256" key="1">
    <source>
        <dbReference type="SAM" id="MobiDB-lite"/>
    </source>
</evidence>
<organism evidence="2">
    <name type="scientific">Arion vulgaris</name>
    <dbReference type="NCBI Taxonomy" id="1028688"/>
    <lineage>
        <taxon>Eukaryota</taxon>
        <taxon>Metazoa</taxon>
        <taxon>Spiralia</taxon>
        <taxon>Lophotrochozoa</taxon>
        <taxon>Mollusca</taxon>
        <taxon>Gastropoda</taxon>
        <taxon>Heterobranchia</taxon>
        <taxon>Euthyneura</taxon>
        <taxon>Panpulmonata</taxon>
        <taxon>Eupulmonata</taxon>
        <taxon>Stylommatophora</taxon>
        <taxon>Helicina</taxon>
        <taxon>Arionoidea</taxon>
        <taxon>Arionidae</taxon>
        <taxon>Arion</taxon>
    </lineage>
</organism>
<feature type="region of interest" description="Disordered" evidence="1">
    <location>
        <begin position="1"/>
        <end position="20"/>
    </location>
</feature>